<feature type="region of interest" description="Disordered" evidence="1">
    <location>
        <begin position="184"/>
        <end position="204"/>
    </location>
</feature>
<reference evidence="3 4" key="1">
    <citation type="journal article" date="2019" name="Int. J. Syst. Evol. Microbiol.">
        <title>The Global Catalogue of Microorganisms (GCM) 10K type strain sequencing project: providing services to taxonomists for standard genome sequencing and annotation.</title>
        <authorList>
            <consortium name="The Broad Institute Genomics Platform"/>
            <consortium name="The Broad Institute Genome Sequencing Center for Infectious Disease"/>
            <person name="Wu L."/>
            <person name="Ma J."/>
        </authorList>
    </citation>
    <scope>NUCLEOTIDE SEQUENCE [LARGE SCALE GENOMIC DNA]</scope>
    <source>
        <strain evidence="3 4">JCM 15478</strain>
    </source>
</reference>
<dbReference type="PANTHER" id="PTHR43767">
    <property type="entry name" value="LONG-CHAIN-FATTY-ACID--COA LIGASE"/>
    <property type="match status" value="1"/>
</dbReference>
<protein>
    <submittedName>
        <fullName evidence="3">Class I adenylate-forming enzyme family protein</fullName>
    </submittedName>
</protein>
<proteinExistence type="predicted"/>
<dbReference type="Gene3D" id="3.30.300.30">
    <property type="match status" value="1"/>
</dbReference>
<organism evidence="3 4">
    <name type="scientific">Streptomyces albiaxialis</name>
    <dbReference type="NCBI Taxonomy" id="329523"/>
    <lineage>
        <taxon>Bacteria</taxon>
        <taxon>Bacillati</taxon>
        <taxon>Actinomycetota</taxon>
        <taxon>Actinomycetes</taxon>
        <taxon>Kitasatosporales</taxon>
        <taxon>Streptomycetaceae</taxon>
        <taxon>Streptomyces</taxon>
    </lineage>
</organism>
<keyword evidence="4" id="KW-1185">Reference proteome</keyword>
<evidence type="ECO:0000313" key="4">
    <source>
        <dbReference type="Proteomes" id="UP001500016"/>
    </source>
</evidence>
<dbReference type="Pfam" id="PF00501">
    <property type="entry name" value="AMP-binding"/>
    <property type="match status" value="1"/>
</dbReference>
<dbReference type="RefSeq" id="WP_344528844.1">
    <property type="nucleotide sequence ID" value="NZ_BAAAPE010000008.1"/>
</dbReference>
<dbReference type="InterPro" id="IPR000873">
    <property type="entry name" value="AMP-dep_synth/lig_dom"/>
</dbReference>
<evidence type="ECO:0000256" key="1">
    <source>
        <dbReference type="SAM" id="MobiDB-lite"/>
    </source>
</evidence>
<dbReference type="Gene3D" id="3.40.50.12780">
    <property type="entry name" value="N-terminal domain of ligase-like"/>
    <property type="match status" value="1"/>
</dbReference>
<evidence type="ECO:0000313" key="3">
    <source>
        <dbReference type="EMBL" id="GAA2077578.1"/>
    </source>
</evidence>
<dbReference type="InterPro" id="IPR045851">
    <property type="entry name" value="AMP-bd_C_sf"/>
</dbReference>
<evidence type="ECO:0000259" key="2">
    <source>
        <dbReference type="Pfam" id="PF00501"/>
    </source>
</evidence>
<comment type="caution">
    <text evidence="3">The sequence shown here is derived from an EMBL/GenBank/DDBJ whole genome shotgun (WGS) entry which is preliminary data.</text>
</comment>
<dbReference type="EMBL" id="BAAAPE010000008">
    <property type="protein sequence ID" value="GAA2077578.1"/>
    <property type="molecule type" value="Genomic_DNA"/>
</dbReference>
<accession>A0ABN2VYN7</accession>
<sequence length="556" mass="57543">MHPRDAFPAARPAPGAGPARCAVPARGGTPVTEGAPVLGAAGRRTVAAPRAENAAEAFLGRAAALHAAAPAVRDGAGAWTYATLDAASRTFALRLAERGVRPGDRVLVRLGAVREFVAALYGTWRLGAVFVPVGPDMRPFHLRAVLEDVRPALALVVPGEREGVDGMPWPARCEVLALDELDLSWPGPDDPPEDPAPPVPADRPALLLPVSGPGPVPRAVVCPHAQVAFAARAVAARLGYRRDDVVLSALPLASGHGLQQVPLCALAGAELSLYEGGAGDGSGLLARAREHGATVLPLEPSLGAPLVRRAARDRRRTRVRLLTGTGDPLGAPLTASLRAAFPGARVALVSGGEECQALTVLEPDGDLAHPGSLGPALPGTRVLALDGGGRPLDPYEIGEIAARGPHVMAGYRHAPGATARHFRPAPDGTVTLRTGQYGWLDEDGHLYVQGRRDGQFRRHGTRTGAAEIEAAALDVEGVRHAVLLVPGEGGGMALFTVGPATEDEVRAGLAARLEAAKVPGAGDCHVLDALPRAPDGTADRARLGALLRALRARRCR</sequence>
<dbReference type="SUPFAM" id="SSF56801">
    <property type="entry name" value="Acetyl-CoA synthetase-like"/>
    <property type="match status" value="1"/>
</dbReference>
<dbReference type="InterPro" id="IPR042099">
    <property type="entry name" value="ANL_N_sf"/>
</dbReference>
<dbReference type="Proteomes" id="UP001500016">
    <property type="component" value="Unassembled WGS sequence"/>
</dbReference>
<name>A0ABN2VYN7_9ACTN</name>
<gene>
    <name evidence="3" type="ORF">GCM10009801_33770</name>
</gene>
<dbReference type="InterPro" id="IPR050237">
    <property type="entry name" value="ATP-dep_AMP-bd_enzyme"/>
</dbReference>
<feature type="region of interest" description="Disordered" evidence="1">
    <location>
        <begin position="1"/>
        <end position="27"/>
    </location>
</feature>
<dbReference type="PANTHER" id="PTHR43767:SF10">
    <property type="entry name" value="SURFACTIN SYNTHASE SUBUNIT 1"/>
    <property type="match status" value="1"/>
</dbReference>
<feature type="domain" description="AMP-dependent synthetase/ligase" evidence="2">
    <location>
        <begin position="61"/>
        <end position="411"/>
    </location>
</feature>